<evidence type="ECO:0000313" key="1">
    <source>
        <dbReference type="EMBL" id="KAF2633716.1"/>
    </source>
</evidence>
<protein>
    <submittedName>
        <fullName evidence="1">Uncharacterized protein</fullName>
    </submittedName>
</protein>
<accession>A0ACB6SHR4</accession>
<sequence length="1077" mass="121116">MSQSAVGTAAPHGLRIVQIIAGRSLIVALPLPPDMGALQQSSTPFAVAAAMPTRDRAFWRRFSYTPVLLKISTILRGLGLRQINNGPGRILFQYNNVSQLADAVAEVVKRLPTTLEELLDAATDYAYAPLQEEIAHLLGRFGDEIWGAGKERAWLLQASEGKIEYQKDLVFEHAADQAVLMYYLRLWILVKAFNSLRNKVQPRAKLLPQASTGGQMTWNSTGPTSKSSLLHQDIQTATRGDALAAAADLAPISSAHDTLPDASKEQTDLPISNNLHVRRTVRIPKPRKDVDINYTSDTAPEESSQMNPDSTDETTRHYKGKGRTWKKTEIYKDSAFDVGKSTSKLRTKASLDEPTPRPRGRPKGSKVVWTNRGERQSRRLGKKALLVPAQAAVPMQEMPKPKASRRPRRNYLSEEVVRNSSDESEEDKILTRTSTYEDVESVIGTKTRHLARQSSEQRHGTENIPSVTGLDLDPRHSLSVRDPPVRRTSVRQPPGSCKSCSRRHQKCDRTHPTCGRCADLGFSCEYTQGSVSATPPSVAATTSPLRKHVPLPIQPTTEHLNGEYDLLVESVTDSTMPHAKRNLLLDEYWDEKTWRCFYLTYNERRIMLATMRSLGLKVVPRHRFKFRFDIGYFVSLGKDINKIARKLCNHFSATQLIRYAADRNYLDDRIDTLFETHSAIWSIDADRTKLLAPGADENYPRDLFYEESEDQKLLWVHLHRWIFIIALKNCKQMHGSGASNMDKVLQLGIAEVPEDMLSMYQLENSYTLHAPEESSGSVSPTALGGSASTIKDNTITSPILADSMFAGLILEECELNLFEALGQFFAEERGQQNEQDDSGTLLAAEPDPATGKPSRRRRKRKDSGITEPEDQNVIRPLKQRRTDQHRTTSTRHDFSALFMSYLENYTDPEFDELAALKNLAHELSVLEDYASNFHTEKGIEFATAFFVASFPAWLLYRQDIVNVKRKYASIQSSEEVSHRHLAVLERSRLATQLRQAHEKFMDAGHAGLRPEQVICRAMTTLQNEHGHSQTAEDIRMGFQGMEHEVKTLGNQLMKDGAKWILGDFVSVASLNGLQPHK</sequence>
<comment type="caution">
    <text evidence="1">The sequence shown here is derived from an EMBL/GenBank/DDBJ whole genome shotgun (WGS) entry which is preliminary data.</text>
</comment>
<reference evidence="1" key="1">
    <citation type="journal article" date="2020" name="Stud. Mycol.">
        <title>101 Dothideomycetes genomes: a test case for predicting lifestyles and emergence of pathogens.</title>
        <authorList>
            <person name="Haridas S."/>
            <person name="Albert R."/>
            <person name="Binder M."/>
            <person name="Bloem J."/>
            <person name="Labutti K."/>
            <person name="Salamov A."/>
            <person name="Andreopoulos B."/>
            <person name="Baker S."/>
            <person name="Barry K."/>
            <person name="Bills G."/>
            <person name="Bluhm B."/>
            <person name="Cannon C."/>
            <person name="Castanera R."/>
            <person name="Culley D."/>
            <person name="Daum C."/>
            <person name="Ezra D."/>
            <person name="Gonzalez J."/>
            <person name="Henrissat B."/>
            <person name="Kuo A."/>
            <person name="Liang C."/>
            <person name="Lipzen A."/>
            <person name="Lutzoni F."/>
            <person name="Magnuson J."/>
            <person name="Mondo S."/>
            <person name="Nolan M."/>
            <person name="Ohm R."/>
            <person name="Pangilinan J."/>
            <person name="Park H.-J."/>
            <person name="Ramirez L."/>
            <person name="Alfaro M."/>
            <person name="Sun H."/>
            <person name="Tritt A."/>
            <person name="Yoshinaga Y."/>
            <person name="Zwiers L.-H."/>
            <person name="Turgeon B."/>
            <person name="Goodwin S."/>
            <person name="Spatafora J."/>
            <person name="Crous P."/>
            <person name="Grigoriev I."/>
        </authorList>
    </citation>
    <scope>NUCLEOTIDE SEQUENCE</scope>
    <source>
        <strain evidence="1">CBS 525.71</strain>
    </source>
</reference>
<proteinExistence type="predicted"/>
<gene>
    <name evidence="1" type="ORF">BU25DRAFT_405586</name>
</gene>
<dbReference type="Proteomes" id="UP000799754">
    <property type="component" value="Unassembled WGS sequence"/>
</dbReference>
<keyword evidence="2" id="KW-1185">Reference proteome</keyword>
<evidence type="ECO:0000313" key="2">
    <source>
        <dbReference type="Proteomes" id="UP000799754"/>
    </source>
</evidence>
<name>A0ACB6SHR4_9PLEO</name>
<organism evidence="1 2">
    <name type="scientific">Macroventuria anomochaeta</name>
    <dbReference type="NCBI Taxonomy" id="301207"/>
    <lineage>
        <taxon>Eukaryota</taxon>
        <taxon>Fungi</taxon>
        <taxon>Dikarya</taxon>
        <taxon>Ascomycota</taxon>
        <taxon>Pezizomycotina</taxon>
        <taxon>Dothideomycetes</taxon>
        <taxon>Pleosporomycetidae</taxon>
        <taxon>Pleosporales</taxon>
        <taxon>Pleosporineae</taxon>
        <taxon>Didymellaceae</taxon>
        <taxon>Macroventuria</taxon>
    </lineage>
</organism>
<dbReference type="EMBL" id="MU006701">
    <property type="protein sequence ID" value="KAF2633716.1"/>
    <property type="molecule type" value="Genomic_DNA"/>
</dbReference>